<proteinExistence type="predicted"/>
<evidence type="ECO:0000313" key="4">
    <source>
        <dbReference type="EMBL" id="OGG43557.1"/>
    </source>
</evidence>
<dbReference type="SMART" id="SM00388">
    <property type="entry name" value="HisKA"/>
    <property type="match status" value="1"/>
</dbReference>
<dbReference type="InterPro" id="IPR001789">
    <property type="entry name" value="Sig_transdc_resp-reg_receiver"/>
</dbReference>
<feature type="modified residue" description="4-aspartylphosphate" evidence="2">
    <location>
        <position position="57"/>
    </location>
</feature>
<keyword evidence="1 2" id="KW-0597">Phosphoprotein</keyword>
<comment type="caution">
    <text evidence="4">The sequence shown here is derived from an EMBL/GenBank/DDBJ whole genome shotgun (WGS) entry which is preliminary data.</text>
</comment>
<dbReference type="InterPro" id="IPR036097">
    <property type="entry name" value="HisK_dim/P_sf"/>
</dbReference>
<dbReference type="SUPFAM" id="SSF47384">
    <property type="entry name" value="Homodimeric domain of signal transducing histidine kinase"/>
    <property type="match status" value="1"/>
</dbReference>
<dbReference type="EMBL" id="MFKF01000432">
    <property type="protein sequence ID" value="OGG43557.1"/>
    <property type="molecule type" value="Genomic_DNA"/>
</dbReference>
<evidence type="ECO:0000256" key="1">
    <source>
        <dbReference type="ARBA" id="ARBA00022553"/>
    </source>
</evidence>
<dbReference type="SUPFAM" id="SSF52172">
    <property type="entry name" value="CheY-like"/>
    <property type="match status" value="1"/>
</dbReference>
<dbReference type="CDD" id="cd00082">
    <property type="entry name" value="HisKA"/>
    <property type="match status" value="1"/>
</dbReference>
<dbReference type="PANTHER" id="PTHR44591:SF3">
    <property type="entry name" value="RESPONSE REGULATORY DOMAIN-CONTAINING PROTEIN"/>
    <property type="match status" value="1"/>
</dbReference>
<name>A0A1F6C448_HANXR</name>
<dbReference type="Pfam" id="PF00512">
    <property type="entry name" value="HisKA"/>
    <property type="match status" value="1"/>
</dbReference>
<dbReference type="GO" id="GO:0000155">
    <property type="term" value="F:phosphorelay sensor kinase activity"/>
    <property type="evidence" value="ECO:0007669"/>
    <property type="project" value="InterPro"/>
</dbReference>
<evidence type="ECO:0000256" key="2">
    <source>
        <dbReference type="PROSITE-ProRule" id="PRU00169"/>
    </source>
</evidence>
<dbReference type="Gene3D" id="3.40.50.2300">
    <property type="match status" value="1"/>
</dbReference>
<protein>
    <recommendedName>
        <fullName evidence="3">Response regulatory domain-containing protein</fullName>
    </recommendedName>
</protein>
<dbReference type="Proteomes" id="UP000178606">
    <property type="component" value="Unassembled WGS sequence"/>
</dbReference>
<reference evidence="4 5" key="1">
    <citation type="journal article" date="2016" name="Nat. Commun.">
        <title>Thousands of microbial genomes shed light on interconnected biogeochemical processes in an aquifer system.</title>
        <authorList>
            <person name="Anantharaman K."/>
            <person name="Brown C.T."/>
            <person name="Hug L.A."/>
            <person name="Sharon I."/>
            <person name="Castelle C.J."/>
            <person name="Probst A.J."/>
            <person name="Thomas B.C."/>
            <person name="Singh A."/>
            <person name="Wilkins M.J."/>
            <person name="Karaoz U."/>
            <person name="Brodie E.L."/>
            <person name="Williams K.H."/>
            <person name="Hubbard S.S."/>
            <person name="Banfield J.F."/>
        </authorList>
    </citation>
    <scope>NUCLEOTIDE SEQUENCE [LARGE SCALE GENOMIC DNA]</scope>
    <source>
        <strain evidence="5">RIFCSPLOWO2_12_FULL_64_10</strain>
    </source>
</reference>
<feature type="domain" description="Response regulatory" evidence="3">
    <location>
        <begin position="6"/>
        <end position="122"/>
    </location>
</feature>
<evidence type="ECO:0000259" key="3">
    <source>
        <dbReference type="PROSITE" id="PS50110"/>
    </source>
</evidence>
<organism evidence="4 5">
    <name type="scientific">Handelsmanbacteria sp. (strain RIFCSPLOWO2_12_FULL_64_10)</name>
    <dbReference type="NCBI Taxonomy" id="1817868"/>
    <lineage>
        <taxon>Bacteria</taxon>
        <taxon>Candidatus Handelsmaniibacteriota</taxon>
    </lineage>
</organism>
<dbReference type="Pfam" id="PF00072">
    <property type="entry name" value="Response_reg"/>
    <property type="match status" value="1"/>
</dbReference>
<accession>A0A1F6C448</accession>
<gene>
    <name evidence="4" type="ORF">A3F84_20525</name>
</gene>
<dbReference type="Gene3D" id="1.10.287.130">
    <property type="match status" value="1"/>
</dbReference>
<dbReference type="PANTHER" id="PTHR44591">
    <property type="entry name" value="STRESS RESPONSE REGULATOR PROTEIN 1"/>
    <property type="match status" value="1"/>
</dbReference>
<dbReference type="InterPro" id="IPR050595">
    <property type="entry name" value="Bact_response_regulator"/>
</dbReference>
<dbReference type="CDD" id="cd00156">
    <property type="entry name" value="REC"/>
    <property type="match status" value="1"/>
</dbReference>
<sequence>MNHPLRILLIDDNPHDRTLVIRELRREFPDLHVDQVIDAKGFDRALQTGGFDLVITDYQLHWSDGLSVLRAFKPRHPGCPVIMFTGTGSEEVAVQAMKAGLDDYVLKSPKHFVRLPAAVRSAMEDITERRRAEDTEREMERVRVLAETAGAAAHEINQPLTVLVALTEIMLMQAAPDAPQRSNLEALYKASERISRIVRNMEGVRQYATKPYAGGIDIVDFEASAGKP</sequence>
<dbReference type="AlphaFoldDB" id="A0A1F6C448"/>
<dbReference type="InterPro" id="IPR011006">
    <property type="entry name" value="CheY-like_superfamily"/>
</dbReference>
<evidence type="ECO:0000313" key="5">
    <source>
        <dbReference type="Proteomes" id="UP000178606"/>
    </source>
</evidence>
<dbReference type="PROSITE" id="PS50110">
    <property type="entry name" value="RESPONSE_REGULATORY"/>
    <property type="match status" value="1"/>
</dbReference>
<dbReference type="InterPro" id="IPR003661">
    <property type="entry name" value="HisK_dim/P_dom"/>
</dbReference>
<dbReference type="SMART" id="SM00448">
    <property type="entry name" value="REC"/>
    <property type="match status" value="1"/>
</dbReference>